<accession>A0A382UHZ3</accession>
<proteinExistence type="predicted"/>
<gene>
    <name evidence="1" type="ORF">METZ01_LOCUS386541</name>
</gene>
<sequence>IEILNNVMLSRREREGKPLSITLD</sequence>
<organism evidence="1">
    <name type="scientific">marine metagenome</name>
    <dbReference type="NCBI Taxonomy" id="408172"/>
    <lineage>
        <taxon>unclassified sequences</taxon>
        <taxon>metagenomes</taxon>
        <taxon>ecological metagenomes</taxon>
    </lineage>
</organism>
<reference evidence="1" key="1">
    <citation type="submission" date="2018-05" db="EMBL/GenBank/DDBJ databases">
        <authorList>
            <person name="Lanie J.A."/>
            <person name="Ng W.-L."/>
            <person name="Kazmierczak K.M."/>
            <person name="Andrzejewski T.M."/>
            <person name="Davidsen T.M."/>
            <person name="Wayne K.J."/>
            <person name="Tettelin H."/>
            <person name="Glass J.I."/>
            <person name="Rusch D."/>
            <person name="Podicherti R."/>
            <person name="Tsui H.-C.T."/>
            <person name="Winkler M.E."/>
        </authorList>
    </citation>
    <scope>NUCLEOTIDE SEQUENCE</scope>
</reference>
<feature type="non-terminal residue" evidence="1">
    <location>
        <position position="1"/>
    </location>
</feature>
<dbReference type="EMBL" id="UINC01144275">
    <property type="protein sequence ID" value="SVD33687.1"/>
    <property type="molecule type" value="Genomic_DNA"/>
</dbReference>
<dbReference type="AlphaFoldDB" id="A0A382UHZ3"/>
<protein>
    <submittedName>
        <fullName evidence="1">Uncharacterized protein</fullName>
    </submittedName>
</protein>
<evidence type="ECO:0000313" key="1">
    <source>
        <dbReference type="EMBL" id="SVD33687.1"/>
    </source>
</evidence>
<name>A0A382UHZ3_9ZZZZ</name>